<protein>
    <recommendedName>
        <fullName evidence="3">Actin</fullName>
    </recommendedName>
</protein>
<organism evidence="1 2">
    <name type="scientific">Aspergillus lucknowensis</name>
    <dbReference type="NCBI Taxonomy" id="176173"/>
    <lineage>
        <taxon>Eukaryota</taxon>
        <taxon>Fungi</taxon>
        <taxon>Dikarya</taxon>
        <taxon>Ascomycota</taxon>
        <taxon>Pezizomycotina</taxon>
        <taxon>Eurotiomycetes</taxon>
        <taxon>Eurotiomycetidae</taxon>
        <taxon>Eurotiales</taxon>
        <taxon>Aspergillaceae</taxon>
        <taxon>Aspergillus</taxon>
        <taxon>Aspergillus subgen. Nidulantes</taxon>
    </lineage>
</organism>
<name>A0ABR4LYC5_9EURO</name>
<keyword evidence="2" id="KW-1185">Reference proteome</keyword>
<sequence>MIDFLTTSSLLGCSCESLARKPPSCMPGPNAARAGFRPTSKKHRLVVPDTRYRPHFFLMSSSGPPGSWSHKTDFPRGRWA</sequence>
<comment type="caution">
    <text evidence="1">The sequence shown here is derived from an EMBL/GenBank/DDBJ whole genome shotgun (WGS) entry which is preliminary data.</text>
</comment>
<dbReference type="GeneID" id="98143621"/>
<evidence type="ECO:0000313" key="1">
    <source>
        <dbReference type="EMBL" id="KAL2869540.1"/>
    </source>
</evidence>
<dbReference type="Proteomes" id="UP001610432">
    <property type="component" value="Unassembled WGS sequence"/>
</dbReference>
<evidence type="ECO:0008006" key="3">
    <source>
        <dbReference type="Google" id="ProtNLM"/>
    </source>
</evidence>
<proteinExistence type="predicted"/>
<evidence type="ECO:0000313" key="2">
    <source>
        <dbReference type="Proteomes" id="UP001610432"/>
    </source>
</evidence>
<gene>
    <name evidence="1" type="ORF">BJX67DRAFT_347553</name>
</gene>
<accession>A0ABR4LYC5</accession>
<dbReference type="RefSeq" id="XP_070888519.1">
    <property type="nucleotide sequence ID" value="XM_071028549.1"/>
</dbReference>
<dbReference type="EMBL" id="JBFXLQ010000009">
    <property type="protein sequence ID" value="KAL2869540.1"/>
    <property type="molecule type" value="Genomic_DNA"/>
</dbReference>
<reference evidence="1 2" key="1">
    <citation type="submission" date="2024-07" db="EMBL/GenBank/DDBJ databases">
        <title>Section-level genome sequencing and comparative genomics of Aspergillus sections Usti and Cavernicolus.</title>
        <authorList>
            <consortium name="Lawrence Berkeley National Laboratory"/>
            <person name="Nybo J.L."/>
            <person name="Vesth T.C."/>
            <person name="Theobald S."/>
            <person name="Frisvad J.C."/>
            <person name="Larsen T.O."/>
            <person name="Kjaerboelling I."/>
            <person name="Rothschild-Mancinelli K."/>
            <person name="Lyhne E.K."/>
            <person name="Kogle M.E."/>
            <person name="Barry K."/>
            <person name="Clum A."/>
            <person name="Na H."/>
            <person name="Ledsgaard L."/>
            <person name="Lin J."/>
            <person name="Lipzen A."/>
            <person name="Kuo A."/>
            <person name="Riley R."/>
            <person name="Mondo S."/>
            <person name="Labutti K."/>
            <person name="Haridas S."/>
            <person name="Pangalinan J."/>
            <person name="Salamov A.A."/>
            <person name="Simmons B.A."/>
            <person name="Magnuson J.K."/>
            <person name="Chen J."/>
            <person name="Drula E."/>
            <person name="Henrissat B."/>
            <person name="Wiebenga A."/>
            <person name="Lubbers R.J."/>
            <person name="Gomes A.C."/>
            <person name="Macurrencykelacurrency M.R."/>
            <person name="Stajich J."/>
            <person name="Grigoriev I.V."/>
            <person name="Mortensen U.H."/>
            <person name="De Vries R.P."/>
            <person name="Baker S.E."/>
            <person name="Andersen M.R."/>
        </authorList>
    </citation>
    <scope>NUCLEOTIDE SEQUENCE [LARGE SCALE GENOMIC DNA]</scope>
    <source>
        <strain evidence="1 2">CBS 449.75</strain>
    </source>
</reference>